<dbReference type="AlphaFoldDB" id="A0A061R569"/>
<dbReference type="SUPFAM" id="SSF52540">
    <property type="entry name" value="P-loop containing nucleoside triphosphate hydrolases"/>
    <property type="match status" value="1"/>
</dbReference>
<feature type="signal peptide" evidence="1">
    <location>
        <begin position="1"/>
        <end position="27"/>
    </location>
</feature>
<protein>
    <recommendedName>
        <fullName evidence="3">Protein-tyrosine sulfotransferase</fullName>
    </recommendedName>
</protein>
<dbReference type="InterPro" id="IPR027417">
    <property type="entry name" value="P-loop_NTPase"/>
</dbReference>
<gene>
    <name evidence="2" type="ORF">TSPGSL018_15577</name>
</gene>
<accession>A0A061R569</accession>
<dbReference type="EMBL" id="GBEZ01021071">
    <property type="protein sequence ID" value="JAC65651.1"/>
    <property type="molecule type" value="Transcribed_RNA"/>
</dbReference>
<proteinExistence type="predicted"/>
<feature type="chain" id="PRO_5001610338" description="Protein-tyrosine sulfotransferase" evidence="1">
    <location>
        <begin position="28"/>
        <end position="317"/>
    </location>
</feature>
<name>A0A061R569_9CHLO</name>
<dbReference type="Gene3D" id="3.40.50.300">
    <property type="entry name" value="P-loop containing nucleotide triphosphate hydrolases"/>
    <property type="match status" value="1"/>
</dbReference>
<reference evidence="2" key="1">
    <citation type="submission" date="2014-05" db="EMBL/GenBank/DDBJ databases">
        <title>The transcriptome of the halophilic microalga Tetraselmis sp. GSL018 isolated from the Great Salt Lake, Utah.</title>
        <authorList>
            <person name="Jinkerson R.E."/>
            <person name="D'Adamo S."/>
            <person name="Posewitz M.C."/>
        </authorList>
    </citation>
    <scope>NUCLEOTIDE SEQUENCE</scope>
    <source>
        <strain evidence="2">GSL018</strain>
    </source>
</reference>
<evidence type="ECO:0008006" key="3">
    <source>
        <dbReference type="Google" id="ProtNLM"/>
    </source>
</evidence>
<keyword evidence="1" id="KW-0732">Signal</keyword>
<organism evidence="2">
    <name type="scientific">Tetraselmis sp. GSL018</name>
    <dbReference type="NCBI Taxonomy" id="582737"/>
    <lineage>
        <taxon>Eukaryota</taxon>
        <taxon>Viridiplantae</taxon>
        <taxon>Chlorophyta</taxon>
        <taxon>core chlorophytes</taxon>
        <taxon>Chlorodendrophyceae</taxon>
        <taxon>Chlorodendrales</taxon>
        <taxon>Chlorodendraceae</taxon>
        <taxon>Tetraselmis</taxon>
    </lineage>
</organism>
<evidence type="ECO:0000256" key="1">
    <source>
        <dbReference type="SAM" id="SignalP"/>
    </source>
</evidence>
<sequence length="317" mass="35180">MSSVARKSRCPLLVLLSLSVELFAILAARDTPQQRLEHDELHHRRSSRLVEDEGGCDLCEDNWLFILSGGGRTGSTTALSMFNSVPGFELSGEHYGLLKEMEKLFQDVKLTTGQMSRGVVAFAGNRVDEDYIACSVQHLTKRIILGAQYDTLIHSAKVIGFKEIRYGSLDMLRFLHRIFPCARYIFSYRDETDAPVRTAAFDQKKLLDRWEQASGLFHRVHAKLNSTTSLLALEQLSVEHYNRVLRDKLGVQGCEFSAVVHDNADGGFRPDQSVSSPLSGECDLSAVSFRLSPGEVTAAAAALQDLERENNATAAPM</sequence>
<evidence type="ECO:0000313" key="2">
    <source>
        <dbReference type="EMBL" id="JAC65651.1"/>
    </source>
</evidence>